<dbReference type="Proteomes" id="UP000216311">
    <property type="component" value="Unassembled WGS sequence"/>
</dbReference>
<dbReference type="EMBL" id="NMVQ01000023">
    <property type="protein sequence ID" value="OYO20757.1"/>
    <property type="molecule type" value="Genomic_DNA"/>
</dbReference>
<dbReference type="OrthoDB" id="5241784at2"/>
<dbReference type="PANTHER" id="PTHR24421:SF63">
    <property type="entry name" value="SENSOR HISTIDINE KINASE DESK"/>
    <property type="match status" value="1"/>
</dbReference>
<dbReference type="InterPro" id="IPR036890">
    <property type="entry name" value="HATPase_C_sf"/>
</dbReference>
<evidence type="ECO:0000256" key="4">
    <source>
        <dbReference type="SAM" id="Phobius"/>
    </source>
</evidence>
<dbReference type="Gene3D" id="1.20.5.1930">
    <property type="match status" value="1"/>
</dbReference>
<evidence type="ECO:0000313" key="8">
    <source>
        <dbReference type="Proteomes" id="UP000216311"/>
    </source>
</evidence>
<protein>
    <submittedName>
        <fullName evidence="7">Histidine kinase</fullName>
    </submittedName>
</protein>
<evidence type="ECO:0000259" key="5">
    <source>
        <dbReference type="Pfam" id="PF02518"/>
    </source>
</evidence>
<dbReference type="GO" id="GO:0000155">
    <property type="term" value="F:phosphorelay sensor kinase activity"/>
    <property type="evidence" value="ECO:0007669"/>
    <property type="project" value="InterPro"/>
</dbReference>
<dbReference type="GO" id="GO:0046983">
    <property type="term" value="F:protein dimerization activity"/>
    <property type="evidence" value="ECO:0007669"/>
    <property type="project" value="InterPro"/>
</dbReference>
<comment type="caution">
    <text evidence="7">The sequence shown here is derived from an EMBL/GenBank/DDBJ whole genome shotgun (WGS) entry which is preliminary data.</text>
</comment>
<name>A0A255GYS5_9ACTN</name>
<dbReference type="InterPro" id="IPR003594">
    <property type="entry name" value="HATPase_dom"/>
</dbReference>
<gene>
    <name evidence="7" type="ORF">CGZ93_10960</name>
</gene>
<evidence type="ECO:0000256" key="1">
    <source>
        <dbReference type="ARBA" id="ARBA00022679"/>
    </source>
</evidence>
<reference evidence="7 8" key="1">
    <citation type="submission" date="2017-07" db="EMBL/GenBank/DDBJ databases">
        <title>Draft whole genome sequences of clinical Proprionibacteriaceae strains.</title>
        <authorList>
            <person name="Bernier A.-M."/>
            <person name="Bernard K."/>
            <person name="Domingo M.-C."/>
        </authorList>
    </citation>
    <scope>NUCLEOTIDE SEQUENCE [LARGE SCALE GENOMIC DNA]</scope>
    <source>
        <strain evidence="7 8">NML 130396</strain>
    </source>
</reference>
<keyword evidence="1" id="KW-0808">Transferase</keyword>
<accession>A0A255GYS5</accession>
<dbReference type="Gene3D" id="3.30.565.10">
    <property type="entry name" value="Histidine kinase-like ATPase, C-terminal domain"/>
    <property type="match status" value="1"/>
</dbReference>
<evidence type="ECO:0000313" key="7">
    <source>
        <dbReference type="EMBL" id="OYO20757.1"/>
    </source>
</evidence>
<keyword evidence="2 7" id="KW-0418">Kinase</keyword>
<dbReference type="Pfam" id="PF07730">
    <property type="entry name" value="HisKA_3"/>
    <property type="match status" value="1"/>
</dbReference>
<feature type="transmembrane region" description="Helical" evidence="4">
    <location>
        <begin position="80"/>
        <end position="113"/>
    </location>
</feature>
<proteinExistence type="predicted"/>
<evidence type="ECO:0000256" key="2">
    <source>
        <dbReference type="ARBA" id="ARBA00022777"/>
    </source>
</evidence>
<keyword evidence="3" id="KW-0902">Two-component regulatory system</keyword>
<dbReference type="Pfam" id="PF02518">
    <property type="entry name" value="HATPase_c"/>
    <property type="match status" value="1"/>
</dbReference>
<feature type="domain" description="Signal transduction histidine kinase subgroup 3 dimerisation and phosphoacceptor" evidence="6">
    <location>
        <begin position="186"/>
        <end position="250"/>
    </location>
</feature>
<keyword evidence="8" id="KW-1185">Reference proteome</keyword>
<dbReference type="InterPro" id="IPR050482">
    <property type="entry name" value="Sensor_HK_TwoCompSys"/>
</dbReference>
<organism evidence="7 8">
    <name type="scientific">Enemella dayhoffiae</name>
    <dbReference type="NCBI Taxonomy" id="2016507"/>
    <lineage>
        <taxon>Bacteria</taxon>
        <taxon>Bacillati</taxon>
        <taxon>Actinomycetota</taxon>
        <taxon>Actinomycetes</taxon>
        <taxon>Propionibacteriales</taxon>
        <taxon>Propionibacteriaceae</taxon>
        <taxon>Enemella</taxon>
    </lineage>
</organism>
<dbReference type="CDD" id="cd16917">
    <property type="entry name" value="HATPase_UhpB-NarQ-NarX-like"/>
    <property type="match status" value="1"/>
</dbReference>
<dbReference type="RefSeq" id="WP_094364183.1">
    <property type="nucleotide sequence ID" value="NZ_NMVQ01000023.1"/>
</dbReference>
<feature type="transmembrane region" description="Helical" evidence="4">
    <location>
        <begin position="24"/>
        <end position="42"/>
    </location>
</feature>
<evidence type="ECO:0000259" key="6">
    <source>
        <dbReference type="Pfam" id="PF07730"/>
    </source>
</evidence>
<feature type="transmembrane region" description="Helical" evidence="4">
    <location>
        <begin position="48"/>
        <end position="68"/>
    </location>
</feature>
<dbReference type="SUPFAM" id="SSF55874">
    <property type="entry name" value="ATPase domain of HSP90 chaperone/DNA topoisomerase II/histidine kinase"/>
    <property type="match status" value="1"/>
</dbReference>
<feature type="transmembrane region" description="Helical" evidence="4">
    <location>
        <begin position="142"/>
        <end position="162"/>
    </location>
</feature>
<evidence type="ECO:0000256" key="3">
    <source>
        <dbReference type="ARBA" id="ARBA00023012"/>
    </source>
</evidence>
<sequence length="367" mass="38949">MNRTVHPGVSRVAQVWHRGVRNGLPMYAGGLAFLGFALVPAWTRPVSLGVRLGVTGVCLLIAIAYLAIPLVVELSLRARWLGVLAVTAAVALLVPFLGVAAIYFSAFVCIALASLTPWRHSRLVIPVTTLTLVGVGLLADDWLAISLAMVGGSVGIWIAFAIRQEDLRQRLIAAEERNAVLAVAAERERIGRDLHDILGHSLTAVAVKAQLARRLADRDPAAAATEMAEVERLARQALAEVRATASGMQQVRLASETASARSVLQAAGVECRVSTAAAQPDERASELLGFVVREAVTNVIRHSGADRCEIALAERGVRITDNGRGLHAPAGNGLRGLRQRVEQAGGTLSVRNNEHGTTVEARIGGSR</sequence>
<dbReference type="PANTHER" id="PTHR24421">
    <property type="entry name" value="NITRATE/NITRITE SENSOR PROTEIN NARX-RELATED"/>
    <property type="match status" value="1"/>
</dbReference>
<dbReference type="GO" id="GO:0016020">
    <property type="term" value="C:membrane"/>
    <property type="evidence" value="ECO:0007669"/>
    <property type="project" value="InterPro"/>
</dbReference>
<feature type="domain" description="Histidine kinase/HSP90-like ATPase" evidence="5">
    <location>
        <begin position="287"/>
        <end position="362"/>
    </location>
</feature>
<dbReference type="AlphaFoldDB" id="A0A255GYS5"/>
<keyword evidence="4" id="KW-0472">Membrane</keyword>
<dbReference type="InterPro" id="IPR011712">
    <property type="entry name" value="Sig_transdc_His_kin_sub3_dim/P"/>
</dbReference>
<keyword evidence="4" id="KW-0812">Transmembrane</keyword>
<keyword evidence="4" id="KW-1133">Transmembrane helix</keyword>